<keyword evidence="2" id="KW-0479">Metal-binding</keyword>
<evidence type="ECO:0000259" key="7">
    <source>
        <dbReference type="Pfam" id="PF14226"/>
    </source>
</evidence>
<reference evidence="8" key="1">
    <citation type="submission" date="2021-05" db="EMBL/GenBank/DDBJ databases">
        <authorList>
            <person name="Alioto T."/>
            <person name="Alioto T."/>
            <person name="Gomez Garrido J."/>
        </authorList>
    </citation>
    <scope>NUCLEOTIDE SEQUENCE</scope>
</reference>
<dbReference type="EMBL" id="HBUF01341224">
    <property type="protein sequence ID" value="CAG6703854.1"/>
    <property type="molecule type" value="Transcribed_RNA"/>
</dbReference>
<dbReference type="InterPro" id="IPR026992">
    <property type="entry name" value="DIOX_N"/>
</dbReference>
<dbReference type="GO" id="GO:0016491">
    <property type="term" value="F:oxidoreductase activity"/>
    <property type="evidence" value="ECO:0007669"/>
    <property type="project" value="UniProtKB-KW"/>
</dbReference>
<dbReference type="Pfam" id="PF03171">
    <property type="entry name" value="2OG-FeII_Oxy"/>
    <property type="match status" value="1"/>
</dbReference>
<evidence type="ECO:0000256" key="5">
    <source>
        <dbReference type="SAM" id="MobiDB-lite"/>
    </source>
</evidence>
<evidence type="ECO:0000256" key="3">
    <source>
        <dbReference type="ARBA" id="ARBA00023002"/>
    </source>
</evidence>
<dbReference type="InterPro" id="IPR044861">
    <property type="entry name" value="IPNS-like_FE2OG_OXY"/>
</dbReference>
<dbReference type="SUPFAM" id="SSF51197">
    <property type="entry name" value="Clavaminate synthase-like"/>
    <property type="match status" value="1"/>
</dbReference>
<dbReference type="InterPro" id="IPR027443">
    <property type="entry name" value="IPNS-like_sf"/>
</dbReference>
<feature type="domain" description="Isopenicillin N synthase-like Fe(2+) 2OG dioxygenase" evidence="6">
    <location>
        <begin position="217"/>
        <end position="276"/>
    </location>
</feature>
<dbReference type="Gene3D" id="2.60.120.330">
    <property type="entry name" value="B-lactam Antibiotic, Isopenicillin N Synthase, Chain"/>
    <property type="match status" value="1"/>
</dbReference>
<dbReference type="EMBL" id="HBUF01658847">
    <property type="protein sequence ID" value="CAG6788253.1"/>
    <property type="molecule type" value="Transcribed_RNA"/>
</dbReference>
<organism evidence="8">
    <name type="scientific">Cacopsylla melanoneura</name>
    <dbReference type="NCBI Taxonomy" id="428564"/>
    <lineage>
        <taxon>Eukaryota</taxon>
        <taxon>Metazoa</taxon>
        <taxon>Ecdysozoa</taxon>
        <taxon>Arthropoda</taxon>
        <taxon>Hexapoda</taxon>
        <taxon>Insecta</taxon>
        <taxon>Pterygota</taxon>
        <taxon>Neoptera</taxon>
        <taxon>Paraneoptera</taxon>
        <taxon>Hemiptera</taxon>
        <taxon>Sternorrhyncha</taxon>
        <taxon>Psylloidea</taxon>
        <taxon>Psyllidae</taxon>
        <taxon>Psyllinae</taxon>
        <taxon>Cacopsylla</taxon>
    </lineage>
</organism>
<keyword evidence="4" id="KW-0408">Iron</keyword>
<accession>A0A8D8UD71</accession>
<evidence type="ECO:0000256" key="1">
    <source>
        <dbReference type="ARBA" id="ARBA00008056"/>
    </source>
</evidence>
<evidence type="ECO:0000259" key="6">
    <source>
        <dbReference type="Pfam" id="PF03171"/>
    </source>
</evidence>
<evidence type="ECO:0000256" key="2">
    <source>
        <dbReference type="ARBA" id="ARBA00022723"/>
    </source>
</evidence>
<sequence>MPALGADSLLSLCQVPIIDLGHMDVGCYQRSCVKRVATQMHKSLADKGIAMLVNHGIPEQKLREVYKYMNKFCCLSEKHKEDFLNQHAQNTQYISPEHHNFGSSIEDKHTFVFTHVDTNDNTQREPTTSPHPCDHLPEFQQTISQVSEEFCKISKLLLQALAISIDLNPSHFLQTHENILKEDNESNLSLVYYPSYQCVSDEEAAAPLPAIDVGLVDEGTFTLTVQDSECGIEILSPTTNKWQRVGHLPGAILINTGKLLELWTSGAYKALKHRIIIPESTPLTPHSQQGRYYLSLNVHPDLNTPLDCLYSEQAKPQAQEVPDQQEGSKTHKTLKQSWQATCQEVTKRLRHTKYFWKTIDVRIQT</sequence>
<keyword evidence="3" id="KW-0560">Oxidoreductase</keyword>
<evidence type="ECO:0000256" key="4">
    <source>
        <dbReference type="ARBA" id="ARBA00023004"/>
    </source>
</evidence>
<protein>
    <submittedName>
        <fullName evidence="8">Gibberellin 20 oxidase 3</fullName>
    </submittedName>
</protein>
<feature type="region of interest" description="Disordered" evidence="5">
    <location>
        <begin position="314"/>
        <end position="334"/>
    </location>
</feature>
<dbReference type="Pfam" id="PF14226">
    <property type="entry name" value="DIOX_N"/>
    <property type="match status" value="1"/>
</dbReference>
<evidence type="ECO:0000313" key="8">
    <source>
        <dbReference type="EMBL" id="CAG6703854.1"/>
    </source>
</evidence>
<dbReference type="PANTHER" id="PTHR10209:SF881">
    <property type="entry name" value="FI07970P-RELATED"/>
    <property type="match status" value="1"/>
</dbReference>
<name>A0A8D8UD71_9HEMI</name>
<dbReference type="AlphaFoldDB" id="A0A8D8UD71"/>
<dbReference type="GO" id="GO:0046872">
    <property type="term" value="F:metal ion binding"/>
    <property type="evidence" value="ECO:0007669"/>
    <property type="project" value="UniProtKB-KW"/>
</dbReference>
<proteinExistence type="inferred from homology"/>
<comment type="similarity">
    <text evidence="1">Belongs to the iron/ascorbate-dependent oxidoreductase family.</text>
</comment>
<feature type="domain" description="Non-haem dioxygenase N-terminal" evidence="7">
    <location>
        <begin position="15"/>
        <end position="130"/>
    </location>
</feature>
<dbReference type="PANTHER" id="PTHR10209">
    <property type="entry name" value="OXIDOREDUCTASE, 2OG-FE II OXYGENASE FAMILY PROTEIN"/>
    <property type="match status" value="1"/>
</dbReference>